<reference evidence="2 3" key="1">
    <citation type="submission" date="2021-09" db="EMBL/GenBank/DDBJ databases">
        <title>The complete genome sequence of a new microorganism.</title>
        <authorList>
            <person name="Zi Z."/>
        </authorList>
    </citation>
    <scope>NUCLEOTIDE SEQUENCE [LARGE SCALE GENOMIC DNA]</scope>
    <source>
        <strain evidence="2 3">WGZ8</strain>
    </source>
</reference>
<feature type="domain" description="AAA+ ATPase" evidence="1">
    <location>
        <begin position="299"/>
        <end position="446"/>
    </location>
</feature>
<dbReference type="SMART" id="SM00382">
    <property type="entry name" value="AAA"/>
    <property type="match status" value="1"/>
</dbReference>
<sequence length="510" mass="56835">MSSQEEKSPWTEARRRHFERRSCAAVEARYLPTADELLQGMPFFADSMQKDMQCFAEHLLPRMRRKPGYRAKARVVRALERLVGNAGIEDIRELASAFTAASDNLPSEAKSWQLRCRIYLAHMYDHSAALALAQDAITMATAPEILDRSQDEAVDLIGVALGWLSFAAANPAFNYLAAVPRGIFWASLLNGVVSRSHILLGMIERNPLSSPKETETPLVLPRSLTTGPAAVVFQQIGNQKTEEGKRVLEQYKDILGKDLPLVTMLDLIRARDALRSEFPYAEQVIDRILADIPVQSYVQLRPTILVGSPGCGKSRFARKLLASIGMPHDVISCGGLSDGTFAGTPRRWSTGEPSLPVALIGRYKNAGPGIVLDEIEKVGSSRHNGNVHDALLSFLEQETASRYHDPYIQAPCDISYVSWLMTANSLNSVSRPLRDRCRVIEFPAPRPEDLSTLSRQIMIEMLAEQGLDERWLVPLDGMELKAILDVWTGESLRTLKRMIEIVLATRYVKQ</sequence>
<dbReference type="Proteomes" id="UP000704176">
    <property type="component" value="Unassembled WGS sequence"/>
</dbReference>
<organism evidence="2 3">
    <name type="scientific">Microvirga puerhi</name>
    <dbReference type="NCBI Taxonomy" id="2876078"/>
    <lineage>
        <taxon>Bacteria</taxon>
        <taxon>Pseudomonadati</taxon>
        <taxon>Pseudomonadota</taxon>
        <taxon>Alphaproteobacteria</taxon>
        <taxon>Hyphomicrobiales</taxon>
        <taxon>Methylobacteriaceae</taxon>
        <taxon>Microvirga</taxon>
    </lineage>
</organism>
<dbReference type="InterPro" id="IPR003959">
    <property type="entry name" value="ATPase_AAA_core"/>
</dbReference>
<evidence type="ECO:0000313" key="3">
    <source>
        <dbReference type="Proteomes" id="UP000704176"/>
    </source>
</evidence>
<dbReference type="InterPro" id="IPR027065">
    <property type="entry name" value="Lon_Prtase"/>
</dbReference>
<name>A0ABS7VP83_9HYPH</name>
<dbReference type="InterPro" id="IPR003593">
    <property type="entry name" value="AAA+_ATPase"/>
</dbReference>
<keyword evidence="3" id="KW-1185">Reference proteome</keyword>
<comment type="caution">
    <text evidence="2">The sequence shown here is derived from an EMBL/GenBank/DDBJ whole genome shotgun (WGS) entry which is preliminary data.</text>
</comment>
<dbReference type="Pfam" id="PF00004">
    <property type="entry name" value="AAA"/>
    <property type="match status" value="1"/>
</dbReference>
<protein>
    <submittedName>
        <fullName evidence="2">AAA family ATPase</fullName>
    </submittedName>
</protein>
<evidence type="ECO:0000313" key="2">
    <source>
        <dbReference type="EMBL" id="MBZ6077361.1"/>
    </source>
</evidence>
<dbReference type="InterPro" id="IPR027417">
    <property type="entry name" value="P-loop_NTPase"/>
</dbReference>
<dbReference type="EMBL" id="JAIRBM010000009">
    <property type="protein sequence ID" value="MBZ6077361.1"/>
    <property type="molecule type" value="Genomic_DNA"/>
</dbReference>
<accession>A0ABS7VP83</accession>
<gene>
    <name evidence="2" type="ORF">K9B37_13855</name>
</gene>
<dbReference type="SUPFAM" id="SSF52540">
    <property type="entry name" value="P-loop containing nucleoside triphosphate hydrolases"/>
    <property type="match status" value="1"/>
</dbReference>
<dbReference type="RefSeq" id="WP_224313726.1">
    <property type="nucleotide sequence ID" value="NZ_JAIRBM010000009.1"/>
</dbReference>
<dbReference type="Gene3D" id="3.40.50.300">
    <property type="entry name" value="P-loop containing nucleotide triphosphate hydrolases"/>
    <property type="match status" value="1"/>
</dbReference>
<evidence type="ECO:0000259" key="1">
    <source>
        <dbReference type="SMART" id="SM00382"/>
    </source>
</evidence>
<proteinExistence type="predicted"/>
<dbReference type="PANTHER" id="PTHR10046">
    <property type="entry name" value="ATP DEPENDENT LON PROTEASE FAMILY MEMBER"/>
    <property type="match status" value="1"/>
</dbReference>